<dbReference type="EMBL" id="CAJZBQ010000022">
    <property type="protein sequence ID" value="CAG9319271.1"/>
    <property type="molecule type" value="Genomic_DNA"/>
</dbReference>
<keyword evidence="3" id="KW-1185">Reference proteome</keyword>
<dbReference type="GO" id="GO:0019825">
    <property type="term" value="F:oxygen binding"/>
    <property type="evidence" value="ECO:0007669"/>
    <property type="project" value="InterPro"/>
</dbReference>
<dbReference type="AlphaFoldDB" id="A0AAU9JEU6"/>
<name>A0AAU9JEU6_9CILI</name>
<feature type="region of interest" description="Disordered" evidence="1">
    <location>
        <begin position="408"/>
        <end position="435"/>
    </location>
</feature>
<dbReference type="SUPFAM" id="SSF46458">
    <property type="entry name" value="Globin-like"/>
    <property type="match status" value="1"/>
</dbReference>
<protein>
    <recommendedName>
        <fullName evidence="4">Ycf1</fullName>
    </recommendedName>
</protein>
<dbReference type="InterPro" id="IPR009050">
    <property type="entry name" value="Globin-like_sf"/>
</dbReference>
<accession>A0AAU9JEU6</accession>
<evidence type="ECO:0000313" key="3">
    <source>
        <dbReference type="Proteomes" id="UP001162131"/>
    </source>
</evidence>
<comment type="caution">
    <text evidence="2">The sequence shown here is derived from an EMBL/GenBank/DDBJ whole genome shotgun (WGS) entry which is preliminary data.</text>
</comment>
<evidence type="ECO:0000256" key="1">
    <source>
        <dbReference type="SAM" id="MobiDB-lite"/>
    </source>
</evidence>
<organism evidence="2 3">
    <name type="scientific">Blepharisma stoltei</name>
    <dbReference type="NCBI Taxonomy" id="1481888"/>
    <lineage>
        <taxon>Eukaryota</taxon>
        <taxon>Sar</taxon>
        <taxon>Alveolata</taxon>
        <taxon>Ciliophora</taxon>
        <taxon>Postciliodesmatophora</taxon>
        <taxon>Heterotrichea</taxon>
        <taxon>Heterotrichida</taxon>
        <taxon>Blepharismidae</taxon>
        <taxon>Blepharisma</taxon>
    </lineage>
</organism>
<evidence type="ECO:0008006" key="4">
    <source>
        <dbReference type="Google" id="ProtNLM"/>
    </source>
</evidence>
<dbReference type="GO" id="GO:0020037">
    <property type="term" value="F:heme binding"/>
    <property type="evidence" value="ECO:0007669"/>
    <property type="project" value="InterPro"/>
</dbReference>
<sequence length="690" mass="81091">MEVPKILENLNDIHQNEEEESKYRVIGEELRSIYNQSSKPGFMRSVYRVVSQVPEHGQNCFISKLNNLLPKASLSKRLNLYSLLAKNQTTIKLSIPTTLLRLEGREKPYLLQTRRDGFLQVKPCHEDEFFVHKCKMNNDNFPLNCGKIQGRELLLFFTKEQSEKFWNSNKEERCLQNFILGKSNPASITRVLWREGMKNRYFTIINRRMINEKEKKSPNKKINAHKRNSSFTSMAEFKYTNLIFPTSKSINNPFKLSKRVERDKSHSFTLDIEKSSTLDSSFHTNVDGEKSSSDIDYTDHWISPQTISLLKDELNKEFIVSTKNTESCCAIETFIKIDDIEAMVDQIINFLNTLVFRQYNIKGIVLDFMQDKTNSWVLLNCKEYTSGSRINLEVNNLNLRRKSQKSNRSQSLEFSNIEEEAEKRKPAKGKFKAHYDDTQESKKNLPFKIKLKRPAMAEKTLMMSEKELLERCNKVNEKLDKILTQGQSEWLRTFNPKEESIKNYKPMYNFCKTPQMDPKIKSWNSIQSEYEKETQPKETFWDDKKHIFTRKCIMDAVDNIDEMAMNVQISRTKKQNLVKKYGGDDFWNQFIISLYSKILQNAALKARFKFTRVENFDMIVTGMFKIFDGDISLEFRRKVRSIHQNMSITTFEFNSYVNLFNATLLEFDIDSEDQRIIMAQINSMKGLVCR</sequence>
<dbReference type="InterPro" id="IPR012292">
    <property type="entry name" value="Globin/Proto"/>
</dbReference>
<gene>
    <name evidence="2" type="ORF">BSTOLATCC_MIC23479</name>
</gene>
<dbReference type="Gene3D" id="1.10.490.10">
    <property type="entry name" value="Globins"/>
    <property type="match status" value="1"/>
</dbReference>
<proteinExistence type="predicted"/>
<evidence type="ECO:0000313" key="2">
    <source>
        <dbReference type="EMBL" id="CAG9319271.1"/>
    </source>
</evidence>
<dbReference type="Proteomes" id="UP001162131">
    <property type="component" value="Unassembled WGS sequence"/>
</dbReference>
<reference evidence="2" key="1">
    <citation type="submission" date="2021-09" db="EMBL/GenBank/DDBJ databases">
        <authorList>
            <consortium name="AG Swart"/>
            <person name="Singh M."/>
            <person name="Singh A."/>
            <person name="Seah K."/>
            <person name="Emmerich C."/>
        </authorList>
    </citation>
    <scope>NUCLEOTIDE SEQUENCE</scope>
    <source>
        <strain evidence="2">ATCC30299</strain>
    </source>
</reference>